<evidence type="ECO:0000313" key="1">
    <source>
        <dbReference type="EMBL" id="TPX10620.1"/>
    </source>
</evidence>
<dbReference type="GeneID" id="41975953"/>
<dbReference type="OrthoDB" id="5343383at2759"/>
<protein>
    <submittedName>
        <fullName evidence="1">Uncharacterized protein</fullName>
    </submittedName>
</protein>
<dbReference type="Proteomes" id="UP000319257">
    <property type="component" value="Unassembled WGS sequence"/>
</dbReference>
<gene>
    <name evidence="1" type="ORF">E0L32_008506</name>
</gene>
<dbReference type="STRING" id="1093900.A0A507B247"/>
<dbReference type="RefSeq" id="XP_030992331.1">
    <property type="nucleotide sequence ID" value="XM_031143368.1"/>
</dbReference>
<sequence length="277" mass="31952">MPELEDVSYSFDECVAAVRDYYAFLAKMYMDESEIVDPPEGGWPSIVNAKPETLEGFGKTPEVLKLLAHLPYVREASDGHDVNSLPQARFAAWHEIFDWVNRDQREIGACKEMTEGCFRPFEVPHAVGLSRVDRWETTLILDTELGIIHYGGCPGPIRHNPSQEPILDDFYDYADEEDEADWHEAEWRADAPAFTIPAFFELLKDQFRELKFVPIGRRTVTDVYVTHIHPSMEGLIPMVQDIYRQHGWPDLDRYRKDECIAAVQKAIREKYPSEPCD</sequence>
<comment type="caution">
    <text evidence="1">The sequence shown here is derived from an EMBL/GenBank/DDBJ whole genome shotgun (WGS) entry which is preliminary data.</text>
</comment>
<organism evidence="1 2">
    <name type="scientific">Thyridium curvatum</name>
    <dbReference type="NCBI Taxonomy" id="1093900"/>
    <lineage>
        <taxon>Eukaryota</taxon>
        <taxon>Fungi</taxon>
        <taxon>Dikarya</taxon>
        <taxon>Ascomycota</taxon>
        <taxon>Pezizomycotina</taxon>
        <taxon>Sordariomycetes</taxon>
        <taxon>Sordariomycetidae</taxon>
        <taxon>Thyridiales</taxon>
        <taxon>Thyridiaceae</taxon>
        <taxon>Thyridium</taxon>
    </lineage>
</organism>
<proteinExistence type="predicted"/>
<dbReference type="EMBL" id="SKBQ01000056">
    <property type="protein sequence ID" value="TPX10620.1"/>
    <property type="molecule type" value="Genomic_DNA"/>
</dbReference>
<dbReference type="InParanoid" id="A0A507B247"/>
<keyword evidence="2" id="KW-1185">Reference proteome</keyword>
<accession>A0A507B247</accession>
<evidence type="ECO:0000313" key="2">
    <source>
        <dbReference type="Proteomes" id="UP000319257"/>
    </source>
</evidence>
<reference evidence="1 2" key="1">
    <citation type="submission" date="2019-06" db="EMBL/GenBank/DDBJ databases">
        <title>Draft genome sequence of the filamentous fungus Phialemoniopsis curvata isolated from diesel fuel.</title>
        <authorList>
            <person name="Varaljay V.A."/>
            <person name="Lyon W.J."/>
            <person name="Crouch A.L."/>
            <person name="Drake C.E."/>
            <person name="Hollomon J.M."/>
            <person name="Nadeau L.J."/>
            <person name="Nunn H.S."/>
            <person name="Stevenson B.S."/>
            <person name="Bojanowski C.L."/>
            <person name="Crookes-Goodson W.J."/>
        </authorList>
    </citation>
    <scope>NUCLEOTIDE SEQUENCE [LARGE SCALE GENOMIC DNA]</scope>
    <source>
        <strain evidence="1 2">D216</strain>
    </source>
</reference>
<dbReference type="AlphaFoldDB" id="A0A507B247"/>
<name>A0A507B247_9PEZI</name>